<keyword evidence="3" id="KW-1185">Reference proteome</keyword>
<dbReference type="GeneID" id="9523394"/>
<dbReference type="RefSeq" id="XP_003011623.1">
    <property type="nucleotide sequence ID" value="XM_003011577.1"/>
</dbReference>
<feature type="region of interest" description="Disordered" evidence="1">
    <location>
        <begin position="1"/>
        <end position="24"/>
    </location>
</feature>
<dbReference type="HOGENOM" id="CLU_2096297_0_0_1"/>
<evidence type="ECO:0000313" key="3">
    <source>
        <dbReference type="Proteomes" id="UP000008866"/>
    </source>
</evidence>
<sequence length="116" mass="13290">MQQDKQKYDCSVYSTGSVKPSEEDTKSACQKAEGSFCHPEMENDETLFFFCIIGAGHDNKVTAFEEACKFGTQYLVSYRERKYGRVREILYLIKFLSVNELVTLPGPECKSFEETN</sequence>
<name>D4B148_ARTBC</name>
<reference evidence="3" key="1">
    <citation type="journal article" date="2011" name="Genome Biol.">
        <title>Comparative and functional genomics provide insights into the pathogenicity of dermatophytic fungi.</title>
        <authorList>
            <person name="Burmester A."/>
            <person name="Shelest E."/>
            <person name="Gloeckner G."/>
            <person name="Heddergott C."/>
            <person name="Schindler S."/>
            <person name="Staib P."/>
            <person name="Heidel A."/>
            <person name="Felder M."/>
            <person name="Petzold A."/>
            <person name="Szafranski K."/>
            <person name="Feuermann M."/>
            <person name="Pedruzzi I."/>
            <person name="Priebe S."/>
            <person name="Groth M."/>
            <person name="Winkler R."/>
            <person name="Li W."/>
            <person name="Kniemeyer O."/>
            <person name="Schroeckh V."/>
            <person name="Hertweck C."/>
            <person name="Hube B."/>
            <person name="White T.C."/>
            <person name="Platzer M."/>
            <person name="Guthke R."/>
            <person name="Heitman J."/>
            <person name="Woestemeyer J."/>
            <person name="Zipfel P.F."/>
            <person name="Monod M."/>
            <person name="Brakhage A.A."/>
        </authorList>
    </citation>
    <scope>NUCLEOTIDE SEQUENCE [LARGE SCALE GENOMIC DNA]</scope>
    <source>
        <strain evidence="3">ATCC MYA-4681 / CBS 112371</strain>
    </source>
</reference>
<organism evidence="2 3">
    <name type="scientific">Arthroderma benhamiae (strain ATCC MYA-4681 / CBS 112371)</name>
    <name type="common">Trichophyton mentagrophytes</name>
    <dbReference type="NCBI Taxonomy" id="663331"/>
    <lineage>
        <taxon>Eukaryota</taxon>
        <taxon>Fungi</taxon>
        <taxon>Dikarya</taxon>
        <taxon>Ascomycota</taxon>
        <taxon>Pezizomycotina</taxon>
        <taxon>Eurotiomycetes</taxon>
        <taxon>Eurotiomycetidae</taxon>
        <taxon>Onygenales</taxon>
        <taxon>Arthrodermataceae</taxon>
        <taxon>Trichophyton</taxon>
    </lineage>
</organism>
<dbReference type="eggNOG" id="ENOG502RQEG">
    <property type="taxonomic scope" value="Eukaryota"/>
</dbReference>
<dbReference type="AlphaFoldDB" id="D4B148"/>
<accession>D4B148</accession>
<dbReference type="EMBL" id="ABSU01000025">
    <property type="protein sequence ID" value="EFE30983.1"/>
    <property type="molecule type" value="Genomic_DNA"/>
</dbReference>
<proteinExistence type="predicted"/>
<gene>
    <name evidence="2" type="ORF">ARB_02177</name>
</gene>
<evidence type="ECO:0000313" key="2">
    <source>
        <dbReference type="EMBL" id="EFE30983.1"/>
    </source>
</evidence>
<evidence type="ECO:0000256" key="1">
    <source>
        <dbReference type="SAM" id="MobiDB-lite"/>
    </source>
</evidence>
<dbReference type="OMA" id="DKQKYDC"/>
<protein>
    <submittedName>
        <fullName evidence="2">Uncharacterized protein</fullName>
    </submittedName>
</protein>
<dbReference type="KEGG" id="abe:ARB_02177"/>
<dbReference type="Proteomes" id="UP000008866">
    <property type="component" value="Unassembled WGS sequence"/>
</dbReference>
<comment type="caution">
    <text evidence="2">The sequence shown here is derived from an EMBL/GenBank/DDBJ whole genome shotgun (WGS) entry which is preliminary data.</text>
</comment>